<protein>
    <submittedName>
        <fullName evidence="2">Alpha/beta-hydrolase</fullName>
    </submittedName>
</protein>
<keyword evidence="3" id="KW-1185">Reference proteome</keyword>
<proteinExistence type="predicted"/>
<evidence type="ECO:0000259" key="1">
    <source>
        <dbReference type="Pfam" id="PF12697"/>
    </source>
</evidence>
<dbReference type="EMBL" id="JBFXLU010000507">
    <property type="protein sequence ID" value="KAL2825230.1"/>
    <property type="molecule type" value="Genomic_DNA"/>
</dbReference>
<accession>A0ABR4IBW0</accession>
<evidence type="ECO:0000313" key="2">
    <source>
        <dbReference type="EMBL" id="KAL2825230.1"/>
    </source>
</evidence>
<feature type="domain" description="AB hydrolase-1" evidence="1">
    <location>
        <begin position="7"/>
        <end position="232"/>
    </location>
</feature>
<dbReference type="Gene3D" id="3.40.50.1820">
    <property type="entry name" value="alpha/beta hydrolase"/>
    <property type="match status" value="1"/>
</dbReference>
<dbReference type="InterPro" id="IPR052897">
    <property type="entry name" value="Sec-Metab_Biosynth_Hydrolase"/>
</dbReference>
<dbReference type="SUPFAM" id="SSF53474">
    <property type="entry name" value="alpha/beta-Hydrolases"/>
    <property type="match status" value="1"/>
</dbReference>
<dbReference type="InterPro" id="IPR000073">
    <property type="entry name" value="AB_hydrolase_1"/>
</dbReference>
<reference evidence="2 3" key="1">
    <citation type="submission" date="2024-07" db="EMBL/GenBank/DDBJ databases">
        <title>Section-level genome sequencing and comparative genomics of Aspergillus sections Usti and Cavernicolus.</title>
        <authorList>
            <consortium name="Lawrence Berkeley National Laboratory"/>
            <person name="Nybo J.L."/>
            <person name="Vesth T.C."/>
            <person name="Theobald S."/>
            <person name="Frisvad J.C."/>
            <person name="Larsen T.O."/>
            <person name="Kjaerboelling I."/>
            <person name="Rothschild-Mancinelli K."/>
            <person name="Lyhne E.K."/>
            <person name="Kogle M.E."/>
            <person name="Barry K."/>
            <person name="Clum A."/>
            <person name="Na H."/>
            <person name="Ledsgaard L."/>
            <person name="Lin J."/>
            <person name="Lipzen A."/>
            <person name="Kuo A."/>
            <person name="Riley R."/>
            <person name="Mondo S."/>
            <person name="Labutti K."/>
            <person name="Haridas S."/>
            <person name="Pangalinan J."/>
            <person name="Salamov A.A."/>
            <person name="Simmons B.A."/>
            <person name="Magnuson J.K."/>
            <person name="Chen J."/>
            <person name="Drula E."/>
            <person name="Henrissat B."/>
            <person name="Wiebenga A."/>
            <person name="Lubbers R.J."/>
            <person name="Gomes A.C."/>
            <person name="Makela M.R."/>
            <person name="Stajich J."/>
            <person name="Grigoriev I.V."/>
            <person name="Mortensen U.H."/>
            <person name="De Vries R.P."/>
            <person name="Baker S.E."/>
            <person name="Andersen M.R."/>
        </authorList>
    </citation>
    <scope>NUCLEOTIDE SEQUENCE [LARGE SCALE GENOMIC DNA]</scope>
    <source>
        <strain evidence="2 3">CBS 123904</strain>
    </source>
</reference>
<dbReference type="Proteomes" id="UP001610446">
    <property type="component" value="Unassembled WGS sequence"/>
</dbReference>
<gene>
    <name evidence="2" type="ORF">BJY01DRAFT_241590</name>
</gene>
<dbReference type="PANTHER" id="PTHR37017">
    <property type="entry name" value="AB HYDROLASE-1 DOMAIN-CONTAINING PROTEIN-RELATED"/>
    <property type="match status" value="1"/>
</dbReference>
<dbReference type="Pfam" id="PF12697">
    <property type="entry name" value="Abhydrolase_6"/>
    <property type="match status" value="1"/>
</dbReference>
<comment type="caution">
    <text evidence="2">The sequence shown here is derived from an EMBL/GenBank/DDBJ whole genome shotgun (WGS) entry which is preliminary data.</text>
</comment>
<dbReference type="PANTHER" id="PTHR37017:SF11">
    <property type="entry name" value="ESTERASE_LIPASE_THIOESTERASE DOMAIN-CONTAINING PROTEIN"/>
    <property type="match status" value="1"/>
</dbReference>
<organism evidence="2 3">
    <name type="scientific">Aspergillus pseudoustus</name>
    <dbReference type="NCBI Taxonomy" id="1810923"/>
    <lineage>
        <taxon>Eukaryota</taxon>
        <taxon>Fungi</taxon>
        <taxon>Dikarya</taxon>
        <taxon>Ascomycota</taxon>
        <taxon>Pezizomycotina</taxon>
        <taxon>Eurotiomycetes</taxon>
        <taxon>Eurotiomycetidae</taxon>
        <taxon>Eurotiales</taxon>
        <taxon>Aspergillaceae</taxon>
        <taxon>Aspergillus</taxon>
        <taxon>Aspergillus subgen. Nidulantes</taxon>
    </lineage>
</organism>
<sequence length="241" mass="26159">MTQPTIVFSLGAWSTPAVFDAVRSRLHTLGFESECPSHPSVDGKLPLKTFEDDVASLRSVLAGLVDQGKDVVVVAHSYSGVVASSAVEGLAKSHHAETNKLAGVIKVIYMCAFALDKGQSLLGLLGGNFLPWMNVGGYYVYADGSYIWQDISPAKRQAWSARALPTSRLVFSGENTYEPWREIPCAYIICENDLALPPAFQEMFASKVGGPEWISRLPSSHAPFLSMPDRLAGLLREIVEA</sequence>
<evidence type="ECO:0000313" key="3">
    <source>
        <dbReference type="Proteomes" id="UP001610446"/>
    </source>
</evidence>
<dbReference type="InterPro" id="IPR029058">
    <property type="entry name" value="AB_hydrolase_fold"/>
</dbReference>
<name>A0ABR4IBW0_9EURO</name>